<dbReference type="Proteomes" id="UP001595596">
    <property type="component" value="Unassembled WGS sequence"/>
</dbReference>
<evidence type="ECO:0000313" key="3">
    <source>
        <dbReference type="EMBL" id="MFC3569927.1"/>
    </source>
</evidence>
<evidence type="ECO:0000313" key="4">
    <source>
        <dbReference type="Proteomes" id="UP001595596"/>
    </source>
</evidence>
<dbReference type="InterPro" id="IPR038109">
    <property type="entry name" value="DNA_bind_recomb_sf"/>
</dbReference>
<gene>
    <name evidence="3" type="ORF">ACFOMP_10750</name>
</gene>
<dbReference type="PANTHER" id="PTHR30461:SF23">
    <property type="entry name" value="DNA RECOMBINASE-RELATED"/>
    <property type="match status" value="1"/>
</dbReference>
<dbReference type="Pfam" id="PF00239">
    <property type="entry name" value="Resolvase"/>
    <property type="match status" value="1"/>
</dbReference>
<dbReference type="Gene3D" id="3.90.1750.20">
    <property type="entry name" value="Putative Large Serine Recombinase, Chain B, Domain 2"/>
    <property type="match status" value="1"/>
</dbReference>
<dbReference type="PANTHER" id="PTHR30461">
    <property type="entry name" value="DNA-INVERTASE FROM LAMBDOID PROPHAGE"/>
    <property type="match status" value="1"/>
</dbReference>
<evidence type="ECO:0000259" key="1">
    <source>
        <dbReference type="PROSITE" id="PS51736"/>
    </source>
</evidence>
<dbReference type="InterPro" id="IPR011109">
    <property type="entry name" value="DNA_bind_recombinase_dom"/>
</dbReference>
<dbReference type="CDD" id="cd00338">
    <property type="entry name" value="Ser_Recombinase"/>
    <property type="match status" value="1"/>
</dbReference>
<comment type="caution">
    <text evidence="3">The sequence shown here is derived from an EMBL/GenBank/DDBJ whole genome shotgun (WGS) entry which is preliminary data.</text>
</comment>
<dbReference type="InterPro" id="IPR050639">
    <property type="entry name" value="SSR_resolvase"/>
</dbReference>
<dbReference type="RefSeq" id="WP_379030286.1">
    <property type="nucleotide sequence ID" value="NZ_JBHRXE010000026.1"/>
</dbReference>
<proteinExistence type="predicted"/>
<dbReference type="PROSITE" id="PS51736">
    <property type="entry name" value="RECOMBINASES_3"/>
    <property type="match status" value="1"/>
</dbReference>
<dbReference type="InterPro" id="IPR036162">
    <property type="entry name" value="Resolvase-like_N_sf"/>
</dbReference>
<accession>A0ABV7RZM6</accession>
<feature type="domain" description="Resolvase/invertase-type recombinase catalytic" evidence="1">
    <location>
        <begin position="3"/>
        <end position="155"/>
    </location>
</feature>
<dbReference type="PROSITE" id="PS51737">
    <property type="entry name" value="RECOMBINASE_DNA_BIND"/>
    <property type="match status" value="1"/>
</dbReference>
<name>A0ABV7RZM6_9RHOB</name>
<organism evidence="3 4">
    <name type="scientific">Paracoccus simplex</name>
    <dbReference type="NCBI Taxonomy" id="2086346"/>
    <lineage>
        <taxon>Bacteria</taxon>
        <taxon>Pseudomonadati</taxon>
        <taxon>Pseudomonadota</taxon>
        <taxon>Alphaproteobacteria</taxon>
        <taxon>Rhodobacterales</taxon>
        <taxon>Paracoccaceae</taxon>
        <taxon>Paracoccus</taxon>
    </lineage>
</organism>
<evidence type="ECO:0000259" key="2">
    <source>
        <dbReference type="PROSITE" id="PS51737"/>
    </source>
</evidence>
<protein>
    <submittedName>
        <fullName evidence="3">Recombinase family protein</fullName>
    </submittedName>
</protein>
<dbReference type="InterPro" id="IPR006119">
    <property type="entry name" value="Resolv_N"/>
</dbReference>
<keyword evidence="4" id="KW-1185">Reference proteome</keyword>
<dbReference type="SMART" id="SM00857">
    <property type="entry name" value="Resolvase"/>
    <property type="match status" value="1"/>
</dbReference>
<dbReference type="EMBL" id="JBHRXE010000026">
    <property type="protein sequence ID" value="MFC3569927.1"/>
    <property type="molecule type" value="Genomic_DNA"/>
</dbReference>
<sequence length="271" mass="30453">MSKAALYARYSSDLQNPQSIDDQFRICRQLAVRKGWDIAKIYHDEAISGAAIRSRAGMRRLLDDARAGRFDILCAEALDRISRDQEDIAHVYKLLRFMGIGLYTLAEGRINEMHIGLKGTMNALFLNDLAAKTRRGQRGRVEKGRSGGGLAYGYDVVTDEGGGAGGRVINEDQARIIRRIFRDFAEGKTPAAIADALNRDGEPGPGGRSWKPTTIRGHRVRGTGIINNELYRGVLLWNRQRFVREPVTGKRQARMNPEEDWVRKDVPELRC</sequence>
<feature type="domain" description="Recombinase" evidence="2">
    <location>
        <begin position="151"/>
        <end position="261"/>
    </location>
</feature>
<dbReference type="Pfam" id="PF07508">
    <property type="entry name" value="Recombinase"/>
    <property type="match status" value="1"/>
</dbReference>
<dbReference type="Gene3D" id="3.40.50.1390">
    <property type="entry name" value="Resolvase, N-terminal catalytic domain"/>
    <property type="match status" value="1"/>
</dbReference>
<reference evidence="4" key="1">
    <citation type="journal article" date="2019" name="Int. J. Syst. Evol. Microbiol.">
        <title>The Global Catalogue of Microorganisms (GCM) 10K type strain sequencing project: providing services to taxonomists for standard genome sequencing and annotation.</title>
        <authorList>
            <consortium name="The Broad Institute Genomics Platform"/>
            <consortium name="The Broad Institute Genome Sequencing Center for Infectious Disease"/>
            <person name="Wu L."/>
            <person name="Ma J."/>
        </authorList>
    </citation>
    <scope>NUCLEOTIDE SEQUENCE [LARGE SCALE GENOMIC DNA]</scope>
    <source>
        <strain evidence="4">VKM B-3226</strain>
    </source>
</reference>
<dbReference type="SUPFAM" id="SSF53041">
    <property type="entry name" value="Resolvase-like"/>
    <property type="match status" value="1"/>
</dbReference>